<comment type="caution">
    <text evidence="2">The sequence shown here is derived from an EMBL/GenBank/DDBJ whole genome shotgun (WGS) entry which is preliminary data.</text>
</comment>
<evidence type="ECO:0000313" key="3">
    <source>
        <dbReference type="Proteomes" id="UP001142610"/>
    </source>
</evidence>
<dbReference type="Proteomes" id="UP001142610">
    <property type="component" value="Unassembled WGS sequence"/>
</dbReference>
<keyword evidence="3" id="KW-1185">Reference proteome</keyword>
<dbReference type="EMBL" id="JANIBC010000011">
    <property type="protein sequence ID" value="MCQ8186019.1"/>
    <property type="molecule type" value="Genomic_DNA"/>
</dbReference>
<protein>
    <submittedName>
        <fullName evidence="2">DUF559 domain-containing protein</fullName>
    </submittedName>
</protein>
<dbReference type="AlphaFoldDB" id="A0A9X2LAD9"/>
<name>A0A9X2LAD9_9PROT</name>
<dbReference type="PANTHER" id="PTHR38590">
    <property type="entry name" value="BLL0828 PROTEIN"/>
    <property type="match status" value="1"/>
</dbReference>
<dbReference type="RefSeq" id="WP_256619976.1">
    <property type="nucleotide sequence ID" value="NZ_JANIBC010000011.1"/>
</dbReference>
<sequence length="121" mass="14287">MACKTTNRARNLRNTMPLAEQRLWFHLRRKHLRYRFRRQHPVGPFFLDFACAKLKLAIEVDGDSHFEDEEALLYDHRRTVFLQSEGWTVYRATNREVREEIEAVLSGILSVADEVASNPTR</sequence>
<reference evidence="2" key="1">
    <citation type="submission" date="2022-07" db="EMBL/GenBank/DDBJ databases">
        <title>Parvularcula maris sp. nov., an algicidal bacterium isolated from seawater.</title>
        <authorList>
            <person name="Li F."/>
        </authorList>
    </citation>
    <scope>NUCLEOTIDE SEQUENCE</scope>
    <source>
        <strain evidence="2">BGMRC 0090</strain>
    </source>
</reference>
<dbReference type="PANTHER" id="PTHR38590:SF1">
    <property type="entry name" value="BLL0828 PROTEIN"/>
    <property type="match status" value="1"/>
</dbReference>
<dbReference type="Pfam" id="PF04480">
    <property type="entry name" value="DUF559"/>
    <property type="match status" value="1"/>
</dbReference>
<feature type="domain" description="DUF559" evidence="1">
    <location>
        <begin position="4"/>
        <end position="111"/>
    </location>
</feature>
<evidence type="ECO:0000259" key="1">
    <source>
        <dbReference type="Pfam" id="PF04480"/>
    </source>
</evidence>
<proteinExistence type="predicted"/>
<dbReference type="SUPFAM" id="SSF52980">
    <property type="entry name" value="Restriction endonuclease-like"/>
    <property type="match status" value="1"/>
</dbReference>
<dbReference type="InterPro" id="IPR007569">
    <property type="entry name" value="DUF559"/>
</dbReference>
<dbReference type="Gene3D" id="3.40.960.10">
    <property type="entry name" value="VSR Endonuclease"/>
    <property type="match status" value="1"/>
</dbReference>
<dbReference type="InterPro" id="IPR047216">
    <property type="entry name" value="Endonuclease_DUF559_bact"/>
</dbReference>
<dbReference type="InterPro" id="IPR011335">
    <property type="entry name" value="Restrct_endonuc-II-like"/>
</dbReference>
<evidence type="ECO:0000313" key="2">
    <source>
        <dbReference type="EMBL" id="MCQ8186019.1"/>
    </source>
</evidence>
<gene>
    <name evidence="2" type="ORF">NOG11_11530</name>
</gene>
<organism evidence="2 3">
    <name type="scientific">Parvularcula maris</name>
    <dbReference type="NCBI Taxonomy" id="2965077"/>
    <lineage>
        <taxon>Bacteria</taxon>
        <taxon>Pseudomonadati</taxon>
        <taxon>Pseudomonadota</taxon>
        <taxon>Alphaproteobacteria</taxon>
        <taxon>Parvularculales</taxon>
        <taxon>Parvularculaceae</taxon>
        <taxon>Parvularcula</taxon>
    </lineage>
</organism>
<dbReference type="CDD" id="cd01038">
    <property type="entry name" value="Endonuclease_DUF559"/>
    <property type="match status" value="1"/>
</dbReference>
<accession>A0A9X2LAD9</accession>